<feature type="transmembrane region" description="Helical" evidence="2">
    <location>
        <begin position="36"/>
        <end position="69"/>
    </location>
</feature>
<feature type="region of interest" description="Disordered" evidence="1">
    <location>
        <begin position="1"/>
        <end position="21"/>
    </location>
</feature>
<keyword evidence="2" id="KW-0812">Transmembrane</keyword>
<reference evidence="3 4" key="1">
    <citation type="submission" date="2016-06" db="EMBL/GenBank/DDBJ databases">
        <title>Genome sequence of Oerskovia enterophila DSM 43852.</title>
        <authorList>
            <person name="Poehlein A."/>
            <person name="Jag V."/>
            <person name="Bengelsdorf F.R."/>
            <person name="Daniel R."/>
            <person name="Duerre P."/>
        </authorList>
    </citation>
    <scope>NUCLEOTIDE SEQUENCE [LARGE SCALE GENOMIC DNA]</scope>
    <source>
        <strain evidence="3 4">DSM 43852</strain>
    </source>
</reference>
<proteinExistence type="predicted"/>
<evidence type="ECO:0000256" key="2">
    <source>
        <dbReference type="SAM" id="Phobius"/>
    </source>
</evidence>
<keyword evidence="2" id="KW-1133">Transmembrane helix</keyword>
<protein>
    <submittedName>
        <fullName evidence="3">Uncharacterized protein</fullName>
    </submittedName>
</protein>
<keyword evidence="2" id="KW-0472">Membrane</keyword>
<dbReference type="Proteomes" id="UP000093412">
    <property type="component" value="Unassembled WGS sequence"/>
</dbReference>
<gene>
    <name evidence="3" type="ORF">OERS_29860</name>
</gene>
<organism evidence="3 4">
    <name type="scientific">Oerskovia enterophila</name>
    <dbReference type="NCBI Taxonomy" id="43678"/>
    <lineage>
        <taxon>Bacteria</taxon>
        <taxon>Bacillati</taxon>
        <taxon>Actinomycetota</taxon>
        <taxon>Actinomycetes</taxon>
        <taxon>Micrococcales</taxon>
        <taxon>Cellulomonadaceae</taxon>
        <taxon>Oerskovia</taxon>
    </lineage>
</organism>
<evidence type="ECO:0000313" key="3">
    <source>
        <dbReference type="EMBL" id="OCI30328.1"/>
    </source>
</evidence>
<keyword evidence="4" id="KW-1185">Reference proteome</keyword>
<dbReference type="EMBL" id="MAQA01000039">
    <property type="protein sequence ID" value="OCI30328.1"/>
    <property type="molecule type" value="Genomic_DNA"/>
</dbReference>
<evidence type="ECO:0000313" key="4">
    <source>
        <dbReference type="Proteomes" id="UP000093412"/>
    </source>
</evidence>
<feature type="region of interest" description="Disordered" evidence="1">
    <location>
        <begin position="77"/>
        <end position="106"/>
    </location>
</feature>
<evidence type="ECO:0000256" key="1">
    <source>
        <dbReference type="SAM" id="MobiDB-lite"/>
    </source>
</evidence>
<sequence length="106" mass="10892">MATQHDGPSITEPSTSSRIPLVPTGRRVALQGARAILVAMLLVATLAVAALAAALSATVVILAAPWWIYRLWLSPARDRSPSGTGVLLGARPRRDDDAAAAAPSGA</sequence>
<name>A0ABX2Y1B2_9CELL</name>
<accession>A0ABX2Y1B2</accession>
<comment type="caution">
    <text evidence="3">The sequence shown here is derived from an EMBL/GenBank/DDBJ whole genome shotgun (WGS) entry which is preliminary data.</text>
</comment>